<comment type="caution">
    <text evidence="1">The sequence shown here is derived from an EMBL/GenBank/DDBJ whole genome shotgun (WGS) entry which is preliminary data.</text>
</comment>
<accession>A0A6P1ZB49</accession>
<organism evidence="1 2">
    <name type="scientific">Oceanidesulfovibrio marinus</name>
    <dbReference type="NCBI Taxonomy" id="370038"/>
    <lineage>
        <taxon>Bacteria</taxon>
        <taxon>Pseudomonadati</taxon>
        <taxon>Thermodesulfobacteriota</taxon>
        <taxon>Desulfovibrionia</taxon>
        <taxon>Desulfovibrionales</taxon>
        <taxon>Desulfovibrionaceae</taxon>
        <taxon>Oceanidesulfovibrio</taxon>
    </lineage>
</organism>
<name>A0A6P1ZB49_9BACT</name>
<evidence type="ECO:0000313" key="2">
    <source>
        <dbReference type="Proteomes" id="UP000434052"/>
    </source>
</evidence>
<dbReference type="Proteomes" id="UP000434052">
    <property type="component" value="Unassembled WGS sequence"/>
</dbReference>
<reference evidence="1 2" key="1">
    <citation type="submission" date="2018-06" db="EMBL/GenBank/DDBJ databases">
        <title>Complete genome of Desulfovibrio marinus P48SEP.</title>
        <authorList>
            <person name="Crispim J.S."/>
            <person name="Vidigal P.M.P."/>
            <person name="Silva L.C.F."/>
            <person name="Araujo L.C."/>
            <person name="Laguardia C.N."/>
            <person name="Dias R.S."/>
            <person name="Sousa M.P."/>
            <person name="Paula S.O."/>
            <person name="Silva C."/>
        </authorList>
    </citation>
    <scope>NUCLEOTIDE SEQUENCE [LARGE SCALE GENOMIC DNA]</scope>
    <source>
        <strain evidence="1 2">P48SEP</strain>
    </source>
</reference>
<dbReference type="AlphaFoldDB" id="A0A6P1ZB49"/>
<evidence type="ECO:0000313" key="1">
    <source>
        <dbReference type="EMBL" id="TVM26250.1"/>
    </source>
</evidence>
<protein>
    <submittedName>
        <fullName evidence="1">Uncharacterized protein</fullName>
    </submittedName>
</protein>
<sequence length="102" mass="11434">MRVGGRRVDVRTSMQMLMGRRKRPPNPLLRALMSTSMTTRIFGMKSGRRVVASRLSAHQGSQLGHWGKRLFALLKYLGSVNASTMASAADTARKRNHRRAEP</sequence>
<gene>
    <name evidence="1" type="ORF">DQK91_22930</name>
</gene>
<proteinExistence type="predicted"/>
<dbReference type="EMBL" id="QMIF01000240">
    <property type="protein sequence ID" value="TVM26250.1"/>
    <property type="molecule type" value="Genomic_DNA"/>
</dbReference>